<name>A0A7X6A4D5_9ACTN</name>
<accession>A0A7X6A4D5</accession>
<evidence type="ECO:0000256" key="4">
    <source>
        <dbReference type="ARBA" id="ARBA00022884"/>
    </source>
</evidence>
<dbReference type="RefSeq" id="WP_202891368.1">
    <property type="nucleotide sequence ID" value="NZ_JAASRO010000001.1"/>
</dbReference>
<dbReference type="AlphaFoldDB" id="A0A7X6A4D5"/>
<dbReference type="SUPFAM" id="SSF53335">
    <property type="entry name" value="S-adenosyl-L-methionine-dependent methyltransferases"/>
    <property type="match status" value="1"/>
</dbReference>
<organism evidence="5 6">
    <name type="scientific">Kribbella shirazensis</name>
    <dbReference type="NCBI Taxonomy" id="1105143"/>
    <lineage>
        <taxon>Bacteria</taxon>
        <taxon>Bacillati</taxon>
        <taxon>Actinomycetota</taxon>
        <taxon>Actinomycetes</taxon>
        <taxon>Propionibacteriales</taxon>
        <taxon>Kribbellaceae</taxon>
        <taxon>Kribbella</taxon>
    </lineage>
</organism>
<dbReference type="Pfam" id="PF00398">
    <property type="entry name" value="RrnaAD"/>
    <property type="match status" value="1"/>
</dbReference>
<reference evidence="5 6" key="1">
    <citation type="submission" date="2020-03" db="EMBL/GenBank/DDBJ databases">
        <title>Sequencing the genomes of 1000 actinobacteria strains.</title>
        <authorList>
            <person name="Klenk H.-P."/>
        </authorList>
    </citation>
    <scope>NUCLEOTIDE SEQUENCE [LARGE SCALE GENOMIC DNA]</scope>
    <source>
        <strain evidence="5 6">DSM 45490</strain>
    </source>
</reference>
<evidence type="ECO:0000256" key="2">
    <source>
        <dbReference type="ARBA" id="ARBA00022679"/>
    </source>
</evidence>
<protein>
    <submittedName>
        <fullName evidence="5">SAM-dependent methyltransferase</fullName>
    </submittedName>
</protein>
<dbReference type="CDD" id="cd02440">
    <property type="entry name" value="AdoMet_MTases"/>
    <property type="match status" value="1"/>
</dbReference>
<dbReference type="GO" id="GO:0032259">
    <property type="term" value="P:methylation"/>
    <property type="evidence" value="ECO:0007669"/>
    <property type="project" value="UniProtKB-KW"/>
</dbReference>
<dbReference type="EMBL" id="JAASRO010000001">
    <property type="protein sequence ID" value="NIK60890.1"/>
    <property type="molecule type" value="Genomic_DNA"/>
</dbReference>
<dbReference type="InterPro" id="IPR029063">
    <property type="entry name" value="SAM-dependent_MTases_sf"/>
</dbReference>
<keyword evidence="3" id="KW-0949">S-adenosyl-L-methionine</keyword>
<dbReference type="InterPro" id="IPR001737">
    <property type="entry name" value="KsgA/Erm"/>
</dbReference>
<evidence type="ECO:0000256" key="1">
    <source>
        <dbReference type="ARBA" id="ARBA00022603"/>
    </source>
</evidence>
<proteinExistence type="predicted"/>
<dbReference type="Proteomes" id="UP000555407">
    <property type="component" value="Unassembled WGS sequence"/>
</dbReference>
<keyword evidence="6" id="KW-1185">Reference proteome</keyword>
<evidence type="ECO:0000313" key="5">
    <source>
        <dbReference type="EMBL" id="NIK60890.1"/>
    </source>
</evidence>
<gene>
    <name evidence="5" type="ORF">BJY22_006607</name>
</gene>
<evidence type="ECO:0000313" key="6">
    <source>
        <dbReference type="Proteomes" id="UP000555407"/>
    </source>
</evidence>
<keyword evidence="1 5" id="KW-0489">Methyltransferase</keyword>
<evidence type="ECO:0000256" key="3">
    <source>
        <dbReference type="ARBA" id="ARBA00022691"/>
    </source>
</evidence>
<dbReference type="GO" id="GO:0008168">
    <property type="term" value="F:methyltransferase activity"/>
    <property type="evidence" value="ECO:0007669"/>
    <property type="project" value="UniProtKB-KW"/>
</dbReference>
<keyword evidence="4" id="KW-0694">RNA-binding</keyword>
<keyword evidence="2 5" id="KW-0808">Transferase</keyword>
<comment type="caution">
    <text evidence="5">The sequence shown here is derived from an EMBL/GenBank/DDBJ whole genome shotgun (WGS) entry which is preliminary data.</text>
</comment>
<sequence length="123" mass="13527">MSREKLRTTFGEDAELYDRVRPGYPRELFDEVARVVGERPKVLEVGPGTGQATAPMVERGWDVTAVELSPGLAEVLRRKFPAVGEIRVRRVPEIRVGAGVFARRVPRTSVLVLGSSGLDNRAA</sequence>
<dbReference type="GO" id="GO:0003723">
    <property type="term" value="F:RNA binding"/>
    <property type="evidence" value="ECO:0007669"/>
    <property type="project" value="UniProtKB-KW"/>
</dbReference>
<dbReference type="Gene3D" id="3.40.50.150">
    <property type="entry name" value="Vaccinia Virus protein VP39"/>
    <property type="match status" value="1"/>
</dbReference>